<protein>
    <submittedName>
        <fullName evidence="2">Uncharacterized protein</fullName>
    </submittedName>
</protein>
<name>A0ABS8SVU4_DATST</name>
<dbReference type="EMBL" id="JACEIK010000806">
    <property type="protein sequence ID" value="MCD7462482.1"/>
    <property type="molecule type" value="Genomic_DNA"/>
</dbReference>
<feature type="region of interest" description="Disordered" evidence="1">
    <location>
        <begin position="48"/>
        <end position="70"/>
    </location>
</feature>
<feature type="compositionally biased region" description="Polar residues" evidence="1">
    <location>
        <begin position="48"/>
        <end position="64"/>
    </location>
</feature>
<evidence type="ECO:0000313" key="2">
    <source>
        <dbReference type="EMBL" id="MCD7462482.1"/>
    </source>
</evidence>
<dbReference type="Proteomes" id="UP000823775">
    <property type="component" value="Unassembled WGS sequence"/>
</dbReference>
<accession>A0ABS8SVU4</accession>
<comment type="caution">
    <text evidence="2">The sequence shown here is derived from an EMBL/GenBank/DDBJ whole genome shotgun (WGS) entry which is preliminary data.</text>
</comment>
<proteinExistence type="predicted"/>
<organism evidence="2 3">
    <name type="scientific">Datura stramonium</name>
    <name type="common">Jimsonweed</name>
    <name type="synonym">Common thornapple</name>
    <dbReference type="NCBI Taxonomy" id="4076"/>
    <lineage>
        <taxon>Eukaryota</taxon>
        <taxon>Viridiplantae</taxon>
        <taxon>Streptophyta</taxon>
        <taxon>Embryophyta</taxon>
        <taxon>Tracheophyta</taxon>
        <taxon>Spermatophyta</taxon>
        <taxon>Magnoliopsida</taxon>
        <taxon>eudicotyledons</taxon>
        <taxon>Gunneridae</taxon>
        <taxon>Pentapetalae</taxon>
        <taxon>asterids</taxon>
        <taxon>lamiids</taxon>
        <taxon>Solanales</taxon>
        <taxon>Solanaceae</taxon>
        <taxon>Solanoideae</taxon>
        <taxon>Datureae</taxon>
        <taxon>Datura</taxon>
    </lineage>
</organism>
<keyword evidence="3" id="KW-1185">Reference proteome</keyword>
<evidence type="ECO:0000313" key="3">
    <source>
        <dbReference type="Proteomes" id="UP000823775"/>
    </source>
</evidence>
<gene>
    <name evidence="2" type="ORF">HAX54_048637</name>
</gene>
<evidence type="ECO:0000256" key="1">
    <source>
        <dbReference type="SAM" id="MobiDB-lite"/>
    </source>
</evidence>
<reference evidence="2 3" key="1">
    <citation type="journal article" date="2021" name="BMC Genomics">
        <title>Datura genome reveals duplications of psychoactive alkaloid biosynthetic genes and high mutation rate following tissue culture.</title>
        <authorList>
            <person name="Rajewski A."/>
            <person name="Carter-House D."/>
            <person name="Stajich J."/>
            <person name="Litt A."/>
        </authorList>
    </citation>
    <scope>NUCLEOTIDE SEQUENCE [LARGE SCALE GENOMIC DNA]</scope>
    <source>
        <strain evidence="2">AR-01</strain>
    </source>
</reference>
<sequence length="104" mass="10748">MGWKGKGSGSGQGRPRKITITNVGSSVSARVNGVTLDTNGTTVNQEIQQSSMGTTPGSAKSPNPSVDLMTSERSGLEPIEQYTELVEKGLPAGANRSSSATMVH</sequence>